<evidence type="ECO:0000313" key="2">
    <source>
        <dbReference type="EMBL" id="MPM29122.1"/>
    </source>
</evidence>
<comment type="caution">
    <text evidence="2">The sequence shown here is derived from an EMBL/GenBank/DDBJ whole genome shotgun (WGS) entry which is preliminary data.</text>
</comment>
<dbReference type="EMBL" id="VSSQ01005430">
    <property type="protein sequence ID" value="MPM29122.1"/>
    <property type="molecule type" value="Genomic_DNA"/>
</dbReference>
<evidence type="ECO:0000256" key="1">
    <source>
        <dbReference type="SAM" id="Phobius"/>
    </source>
</evidence>
<feature type="transmembrane region" description="Helical" evidence="1">
    <location>
        <begin position="88"/>
        <end position="109"/>
    </location>
</feature>
<organism evidence="2">
    <name type="scientific">bioreactor metagenome</name>
    <dbReference type="NCBI Taxonomy" id="1076179"/>
    <lineage>
        <taxon>unclassified sequences</taxon>
        <taxon>metagenomes</taxon>
        <taxon>ecological metagenomes</taxon>
    </lineage>
</organism>
<reference evidence="2" key="1">
    <citation type="submission" date="2019-08" db="EMBL/GenBank/DDBJ databases">
        <authorList>
            <person name="Kucharzyk K."/>
            <person name="Murdoch R.W."/>
            <person name="Higgins S."/>
            <person name="Loffler F."/>
        </authorList>
    </citation>
    <scope>NUCLEOTIDE SEQUENCE</scope>
</reference>
<keyword evidence="1" id="KW-1133">Transmembrane helix</keyword>
<keyword evidence="1" id="KW-0472">Membrane</keyword>
<sequence length="134" mass="15380">MGRLDFVDDFHRPDFRRTRYRSAREGGFDAIERVEAFLQLPFDCRNKLKNGAVVFDMIHFRYLDAAGFADSTQIIAHKIDDHQQFGTVLLAFQQFLAIGAILLLGSAAWPGTFDRPRLYLAVADLQEPFRRTAQ</sequence>
<proteinExistence type="predicted"/>
<gene>
    <name evidence="2" type="ORF">SDC9_75661</name>
</gene>
<accession>A0A644YKF4</accession>
<protein>
    <submittedName>
        <fullName evidence="2">Uncharacterized protein</fullName>
    </submittedName>
</protein>
<dbReference type="AlphaFoldDB" id="A0A644YKF4"/>
<keyword evidence="1" id="KW-0812">Transmembrane</keyword>
<name>A0A644YKF4_9ZZZZ</name>